<dbReference type="SUPFAM" id="SSF54913">
    <property type="entry name" value="GlnB-like"/>
    <property type="match status" value="1"/>
</dbReference>
<evidence type="ECO:0000256" key="1">
    <source>
        <dbReference type="ARBA" id="ARBA00010554"/>
    </source>
</evidence>
<dbReference type="Gene3D" id="3.30.70.120">
    <property type="match status" value="1"/>
</dbReference>
<protein>
    <submittedName>
        <fullName evidence="2">Uncharacterized protein</fullName>
    </submittedName>
</protein>
<dbReference type="InterPro" id="IPR003793">
    <property type="entry name" value="UPF0166"/>
</dbReference>
<sequence length="114" mass="12373">MTRLAGRALRLTVFVGDSDQWHHRPLSSEIVRRARAAGLAGATVFHGVEGYGASSVVHTTRLLSMSEDLPVVVVIIDEEPRVRAFLPQLDELVGEGLVVLDEVEAVRYTGRPAG</sequence>
<comment type="caution">
    <text evidence="2">The sequence shown here is derived from an EMBL/GenBank/DDBJ whole genome shotgun (WGS) entry which is preliminary data.</text>
</comment>
<keyword evidence="3" id="KW-1185">Reference proteome</keyword>
<dbReference type="InterPro" id="IPR011322">
    <property type="entry name" value="N-reg_PII-like_a/b"/>
</dbReference>
<organism evidence="2 3">
    <name type="scientific">Pseudofrankia asymbiotica</name>
    <dbReference type="NCBI Taxonomy" id="1834516"/>
    <lineage>
        <taxon>Bacteria</taxon>
        <taxon>Bacillati</taxon>
        <taxon>Actinomycetota</taxon>
        <taxon>Actinomycetes</taxon>
        <taxon>Frankiales</taxon>
        <taxon>Frankiaceae</taxon>
        <taxon>Pseudofrankia</taxon>
    </lineage>
</organism>
<dbReference type="OrthoDB" id="9795599at2"/>
<gene>
    <name evidence="2" type="ORF">BL253_03845</name>
</gene>
<dbReference type="Proteomes" id="UP000188929">
    <property type="component" value="Unassembled WGS sequence"/>
</dbReference>
<dbReference type="EMBL" id="MOMC01000008">
    <property type="protein sequence ID" value="ONH32857.1"/>
    <property type="molecule type" value="Genomic_DNA"/>
</dbReference>
<accession>A0A1V2IIB2</accession>
<evidence type="ECO:0000313" key="3">
    <source>
        <dbReference type="Proteomes" id="UP000188929"/>
    </source>
</evidence>
<dbReference type="InterPro" id="IPR015867">
    <property type="entry name" value="N-reg_PII/ATP_PRibTrfase_C"/>
</dbReference>
<dbReference type="PANTHER" id="PTHR35983:SF1">
    <property type="entry name" value="UPF0166 PROTEIN TM_0021"/>
    <property type="match status" value="1"/>
</dbReference>
<comment type="similarity">
    <text evidence="1">Belongs to the UPF0166 family.</text>
</comment>
<dbReference type="RefSeq" id="WP_076813589.1">
    <property type="nucleotide sequence ID" value="NZ_MOMC01000008.1"/>
</dbReference>
<proteinExistence type="inferred from homology"/>
<name>A0A1V2IIB2_9ACTN</name>
<evidence type="ECO:0000313" key="2">
    <source>
        <dbReference type="EMBL" id="ONH32857.1"/>
    </source>
</evidence>
<reference evidence="3" key="1">
    <citation type="submission" date="2016-10" db="EMBL/GenBank/DDBJ databases">
        <title>Frankia sp. NRRL B-16386 Genome sequencing.</title>
        <authorList>
            <person name="Ghodhbane-Gtari F."/>
            <person name="Swanson E."/>
            <person name="Gueddou A."/>
            <person name="Hezbri K."/>
            <person name="Ktari K."/>
            <person name="Nouioui I."/>
            <person name="Morris K."/>
            <person name="Simpson S."/>
            <person name="Abebe-Akele F."/>
            <person name="Thomas K."/>
            <person name="Gtari M."/>
            <person name="Tisa L.S."/>
        </authorList>
    </citation>
    <scope>NUCLEOTIDE SEQUENCE [LARGE SCALE GENOMIC DNA]</scope>
    <source>
        <strain evidence="3">NRRL B-16386</strain>
    </source>
</reference>
<dbReference type="STRING" id="1834516.BL253_03845"/>
<dbReference type="Pfam" id="PF02641">
    <property type="entry name" value="DUF190"/>
    <property type="match status" value="1"/>
</dbReference>
<dbReference type="PANTHER" id="PTHR35983">
    <property type="entry name" value="UPF0166 PROTEIN TM_0021"/>
    <property type="match status" value="1"/>
</dbReference>
<dbReference type="AlphaFoldDB" id="A0A1V2IIB2"/>